<feature type="transmembrane region" description="Helical" evidence="1">
    <location>
        <begin position="60"/>
        <end position="80"/>
    </location>
</feature>
<organism evidence="2 3">
    <name type="scientific">Methylorubrum aminovorans</name>
    <dbReference type="NCBI Taxonomy" id="269069"/>
    <lineage>
        <taxon>Bacteria</taxon>
        <taxon>Pseudomonadati</taxon>
        <taxon>Pseudomonadota</taxon>
        <taxon>Alphaproteobacteria</taxon>
        <taxon>Hyphomicrobiales</taxon>
        <taxon>Methylobacteriaceae</taxon>
        <taxon>Methylorubrum</taxon>
    </lineage>
</organism>
<reference evidence="2" key="2">
    <citation type="submission" date="2021-08" db="EMBL/GenBank/DDBJ databases">
        <authorList>
            <person name="Tani A."/>
            <person name="Ola A."/>
            <person name="Ogura Y."/>
            <person name="Katsura K."/>
            <person name="Hayashi T."/>
        </authorList>
    </citation>
    <scope>NUCLEOTIDE SEQUENCE</scope>
    <source>
        <strain evidence="2">NBRC 15686</strain>
    </source>
</reference>
<proteinExistence type="predicted"/>
<keyword evidence="1" id="KW-0472">Membrane</keyword>
<keyword evidence="1" id="KW-1133">Transmembrane helix</keyword>
<accession>A0ABQ4UF08</accession>
<sequence length="302" mass="32320">MCRGGEPAVARACLWLAFCLLLIAVVYEGGRTTVFAQSIAVVSILVLFAHAVLALGVGRAVAFSAICLTVTFAVENLGVATGFPFGAYTFLVAPDWPHVGAIPIIVGTLYFGIGYPAWIIACLLLGTDIHGPTTRRDLVFTPIIAAFTLTQWDVVMDPANATIGRAWAWFESGGYFGVPLTNFVGWFLTTWLFFQGFALFAYRSRGGSRGVRRNPAFLAVPVLLYAASALCHLPPLLDPDAIVVDAGGRSWSAADIRETAAIMALFTMLPLALLALMKLVEAAFLPRAHSVQGDRPAGLPIF</sequence>
<feature type="transmembrane region" description="Helical" evidence="1">
    <location>
        <begin position="138"/>
        <end position="155"/>
    </location>
</feature>
<dbReference type="Proteomes" id="UP001055039">
    <property type="component" value="Unassembled WGS sequence"/>
</dbReference>
<feature type="transmembrane region" description="Helical" evidence="1">
    <location>
        <begin position="12"/>
        <end position="29"/>
    </location>
</feature>
<feature type="transmembrane region" description="Helical" evidence="1">
    <location>
        <begin position="214"/>
        <end position="235"/>
    </location>
</feature>
<feature type="transmembrane region" description="Helical" evidence="1">
    <location>
        <begin position="260"/>
        <end position="280"/>
    </location>
</feature>
<evidence type="ECO:0000313" key="2">
    <source>
        <dbReference type="EMBL" id="GJE65092.1"/>
    </source>
</evidence>
<dbReference type="InterPro" id="IPR007354">
    <property type="entry name" value="CruF-like"/>
</dbReference>
<name>A0ABQ4UF08_9HYPH</name>
<evidence type="ECO:0000256" key="1">
    <source>
        <dbReference type="SAM" id="Phobius"/>
    </source>
</evidence>
<dbReference type="PANTHER" id="PTHR39419:SF1">
    <property type="entry name" value="SLL0814 PROTEIN"/>
    <property type="match status" value="1"/>
</dbReference>
<evidence type="ECO:0000313" key="3">
    <source>
        <dbReference type="Proteomes" id="UP001055039"/>
    </source>
</evidence>
<dbReference type="Pfam" id="PF04240">
    <property type="entry name" value="Caroten_synth"/>
    <property type="match status" value="1"/>
</dbReference>
<keyword evidence="1" id="KW-0812">Transmembrane</keyword>
<reference evidence="2" key="1">
    <citation type="journal article" date="2021" name="Front. Microbiol.">
        <title>Comprehensive Comparative Genomics and Phenotyping of Methylobacterium Species.</title>
        <authorList>
            <person name="Alessa O."/>
            <person name="Ogura Y."/>
            <person name="Fujitani Y."/>
            <person name="Takami H."/>
            <person name="Hayashi T."/>
            <person name="Sahin N."/>
            <person name="Tani A."/>
        </authorList>
    </citation>
    <scope>NUCLEOTIDE SEQUENCE</scope>
    <source>
        <strain evidence="2">NBRC 15686</strain>
    </source>
</reference>
<comment type="caution">
    <text evidence="2">The sequence shown here is derived from an EMBL/GenBank/DDBJ whole genome shotgun (WGS) entry which is preliminary data.</text>
</comment>
<dbReference type="EMBL" id="BPRC01000006">
    <property type="protein sequence ID" value="GJE65092.1"/>
    <property type="molecule type" value="Genomic_DNA"/>
</dbReference>
<evidence type="ECO:0008006" key="4">
    <source>
        <dbReference type="Google" id="ProtNLM"/>
    </source>
</evidence>
<gene>
    <name evidence="2" type="ORF">LNAOJCKE_2301</name>
</gene>
<feature type="transmembrane region" description="Helical" evidence="1">
    <location>
        <begin position="175"/>
        <end position="202"/>
    </location>
</feature>
<feature type="transmembrane region" description="Helical" evidence="1">
    <location>
        <begin position="100"/>
        <end position="126"/>
    </location>
</feature>
<dbReference type="PANTHER" id="PTHR39419">
    <property type="entry name" value="SLL0814 PROTEIN"/>
    <property type="match status" value="1"/>
</dbReference>
<keyword evidence="3" id="KW-1185">Reference proteome</keyword>
<protein>
    <recommendedName>
        <fullName evidence="4">Carotenoid biosynthesis protein</fullName>
    </recommendedName>
</protein>
<feature type="transmembrane region" description="Helical" evidence="1">
    <location>
        <begin position="35"/>
        <end position="53"/>
    </location>
</feature>